<dbReference type="InterPro" id="IPR050313">
    <property type="entry name" value="Carb_Metab_HTH_regulators"/>
</dbReference>
<dbReference type="Gene3D" id="1.10.10.10">
    <property type="entry name" value="Winged helix-like DNA-binding domain superfamily/Winged helix DNA-binding domain"/>
    <property type="match status" value="1"/>
</dbReference>
<dbReference type="Proteomes" id="UP000626244">
    <property type="component" value="Unassembled WGS sequence"/>
</dbReference>
<dbReference type="InterPro" id="IPR001034">
    <property type="entry name" value="DeoR_HTH"/>
</dbReference>
<dbReference type="Pfam" id="PF00455">
    <property type="entry name" value="DeoRC"/>
    <property type="match status" value="1"/>
</dbReference>
<organism evidence="5 6">
    <name type="scientific">Gottfriedia solisilvae</name>
    <dbReference type="NCBI Taxonomy" id="1516104"/>
    <lineage>
        <taxon>Bacteria</taxon>
        <taxon>Bacillati</taxon>
        <taxon>Bacillota</taxon>
        <taxon>Bacilli</taxon>
        <taxon>Bacillales</taxon>
        <taxon>Bacillaceae</taxon>
        <taxon>Gottfriedia</taxon>
    </lineage>
</organism>
<keyword evidence="3" id="KW-0804">Transcription</keyword>
<dbReference type="AlphaFoldDB" id="A0A8J3AM94"/>
<evidence type="ECO:0000256" key="2">
    <source>
        <dbReference type="ARBA" id="ARBA00023125"/>
    </source>
</evidence>
<dbReference type="SUPFAM" id="SSF100950">
    <property type="entry name" value="NagB/RpiA/CoA transferase-like"/>
    <property type="match status" value="1"/>
</dbReference>
<dbReference type="PRINTS" id="PR00037">
    <property type="entry name" value="HTHLACR"/>
</dbReference>
<evidence type="ECO:0000313" key="5">
    <source>
        <dbReference type="EMBL" id="GGI13271.1"/>
    </source>
</evidence>
<comment type="caution">
    <text evidence="5">The sequence shown here is derived from an EMBL/GenBank/DDBJ whole genome shotgun (WGS) entry which is preliminary data.</text>
</comment>
<evidence type="ECO:0000256" key="1">
    <source>
        <dbReference type="ARBA" id="ARBA00023015"/>
    </source>
</evidence>
<dbReference type="RefSeq" id="WP_087998103.1">
    <property type="nucleotide sequence ID" value="NZ_BMHB01000001.1"/>
</dbReference>
<dbReference type="SMART" id="SM01134">
    <property type="entry name" value="DeoRC"/>
    <property type="match status" value="1"/>
</dbReference>
<dbReference type="InterPro" id="IPR036388">
    <property type="entry name" value="WH-like_DNA-bd_sf"/>
</dbReference>
<dbReference type="GO" id="GO:0003677">
    <property type="term" value="F:DNA binding"/>
    <property type="evidence" value="ECO:0007669"/>
    <property type="project" value="UniProtKB-KW"/>
</dbReference>
<keyword evidence="1" id="KW-0805">Transcription regulation</keyword>
<feature type="domain" description="HTH deoR-type" evidence="4">
    <location>
        <begin position="3"/>
        <end position="58"/>
    </location>
</feature>
<evidence type="ECO:0000259" key="4">
    <source>
        <dbReference type="PROSITE" id="PS51000"/>
    </source>
</evidence>
<dbReference type="InterPro" id="IPR018356">
    <property type="entry name" value="Tscrpt_reg_HTH_DeoR_CS"/>
</dbReference>
<dbReference type="PANTHER" id="PTHR30363">
    <property type="entry name" value="HTH-TYPE TRANSCRIPTIONAL REGULATOR SRLR-RELATED"/>
    <property type="match status" value="1"/>
</dbReference>
<evidence type="ECO:0000256" key="3">
    <source>
        <dbReference type="ARBA" id="ARBA00023163"/>
    </source>
</evidence>
<proteinExistence type="predicted"/>
<evidence type="ECO:0000313" key="6">
    <source>
        <dbReference type="Proteomes" id="UP000626244"/>
    </source>
</evidence>
<sequence length="261" mass="29629">MYQEQRLTLIKKYLSSHKSISLEEICEMLSVSKDTARRDLVKLEEREEIIRIKGGATLPSANKNLMDYKERKVTASKERIAQSASFLINDHYDLLIDASSTGALMAKFMENKQVNVITNSIDIVDLLGEYTDIPTFLLPGKFNRKNRNLTGPRTIETLNDFMVDQLFIGACGISSEGATSPDEEEAFLKKKMISRARQVILLADRSKFEKTFLHKVCDITDFDVIITDTQPDDAVMKKIIENNIHLIVTEEEGESESDEKN</sequence>
<accession>A0A8J3AM94</accession>
<dbReference type="EMBL" id="BMHB01000001">
    <property type="protein sequence ID" value="GGI13271.1"/>
    <property type="molecule type" value="Genomic_DNA"/>
</dbReference>
<protein>
    <submittedName>
        <fullName evidence="5">HTH-type transcriptional repressor GlcR</fullName>
    </submittedName>
</protein>
<dbReference type="SUPFAM" id="SSF46785">
    <property type="entry name" value="Winged helix' DNA-binding domain"/>
    <property type="match status" value="1"/>
</dbReference>
<dbReference type="PROSITE" id="PS00894">
    <property type="entry name" value="HTH_DEOR_1"/>
    <property type="match status" value="1"/>
</dbReference>
<dbReference type="PANTHER" id="PTHR30363:SF51">
    <property type="entry name" value="HTH-TYPE TRANSCRIPTIONAL REPRESSOR GLCR"/>
    <property type="match status" value="1"/>
</dbReference>
<dbReference type="InterPro" id="IPR036390">
    <property type="entry name" value="WH_DNA-bd_sf"/>
</dbReference>
<keyword evidence="6" id="KW-1185">Reference proteome</keyword>
<keyword evidence="2" id="KW-0238">DNA-binding</keyword>
<dbReference type="SMART" id="SM00420">
    <property type="entry name" value="HTH_DEOR"/>
    <property type="match status" value="1"/>
</dbReference>
<dbReference type="InterPro" id="IPR037171">
    <property type="entry name" value="NagB/RpiA_transferase-like"/>
</dbReference>
<reference evidence="6" key="1">
    <citation type="journal article" date="2019" name="Int. J. Syst. Evol. Microbiol.">
        <title>The Global Catalogue of Microorganisms (GCM) 10K type strain sequencing project: providing services to taxonomists for standard genome sequencing and annotation.</title>
        <authorList>
            <consortium name="The Broad Institute Genomics Platform"/>
            <consortium name="The Broad Institute Genome Sequencing Center for Infectious Disease"/>
            <person name="Wu L."/>
            <person name="Ma J."/>
        </authorList>
    </citation>
    <scope>NUCLEOTIDE SEQUENCE [LARGE SCALE GENOMIC DNA]</scope>
    <source>
        <strain evidence="6">CGMCC 1.14993</strain>
    </source>
</reference>
<dbReference type="PROSITE" id="PS51000">
    <property type="entry name" value="HTH_DEOR_2"/>
    <property type="match status" value="1"/>
</dbReference>
<dbReference type="Pfam" id="PF08220">
    <property type="entry name" value="HTH_DeoR"/>
    <property type="match status" value="1"/>
</dbReference>
<gene>
    <name evidence="5" type="primary">glcR</name>
    <name evidence="5" type="ORF">GCM10007380_17080</name>
</gene>
<dbReference type="GO" id="GO:0003700">
    <property type="term" value="F:DNA-binding transcription factor activity"/>
    <property type="evidence" value="ECO:0007669"/>
    <property type="project" value="InterPro"/>
</dbReference>
<dbReference type="OrthoDB" id="9798651at2"/>
<dbReference type="Gene3D" id="3.40.50.1360">
    <property type="match status" value="1"/>
</dbReference>
<name>A0A8J3AM94_9BACI</name>
<dbReference type="InterPro" id="IPR014036">
    <property type="entry name" value="DeoR-like_C"/>
</dbReference>